<dbReference type="AlphaFoldDB" id="U6L0F1"/>
<dbReference type="SUPFAM" id="SSF53335">
    <property type="entry name" value="S-adenosyl-L-methionine-dependent methyltransferases"/>
    <property type="match status" value="1"/>
</dbReference>
<dbReference type="Gene3D" id="3.40.50.150">
    <property type="entry name" value="Vaccinia Virus protein VP39"/>
    <property type="match status" value="1"/>
</dbReference>
<dbReference type="InterPro" id="IPR029063">
    <property type="entry name" value="SAM-dependent_MTases_sf"/>
</dbReference>
<dbReference type="PANTHER" id="PTHR10631">
    <property type="entry name" value="N 2 ,N 2 -DIMETHYLGUANOSINE TRNA METHYLTRANSFERASE"/>
    <property type="match status" value="1"/>
</dbReference>
<dbReference type="OrthoDB" id="6349953at2759"/>
<feature type="compositionally biased region" description="Polar residues" evidence="10">
    <location>
        <begin position="402"/>
        <end position="413"/>
    </location>
</feature>
<keyword evidence="1 9" id="KW-0820">tRNA-binding</keyword>
<feature type="compositionally biased region" description="Low complexity" evidence="10">
    <location>
        <begin position="424"/>
        <end position="441"/>
    </location>
</feature>
<evidence type="ECO:0000313" key="11">
    <source>
        <dbReference type="EMBL" id="CDJ42663.1"/>
    </source>
</evidence>
<evidence type="ECO:0000256" key="8">
    <source>
        <dbReference type="ARBA" id="ARBA00051897"/>
    </source>
</evidence>
<feature type="compositionally biased region" description="Polar residues" evidence="10">
    <location>
        <begin position="678"/>
        <end position="700"/>
    </location>
</feature>
<feature type="region of interest" description="Disordered" evidence="10">
    <location>
        <begin position="381"/>
        <end position="447"/>
    </location>
</feature>
<name>U6L0F1_EIMTE</name>
<sequence length="700" mass="74495">MAGPQGPKAAQNLKGQRPISKSEADPGATGQIREGLVTLETPPGESVFFNPAQVFNRDLSLLVLKAFACKQQQVLKQRSAATLARCKAEGRPEPQPLEFVGFNVLEPLAATGLRSLRYLKELGPLVACAVANDLDPEAAAAARANAKLNEVPQQRFLATCSEATRLMHLLSHPPLSAGTLKKINSLPAGASVPSSFDLSCPPEELLLVPPLFKPAAAAPEAAAAGASAAPVAAAAALKEGGAPFWFDVVDIDPYGSCSPFLDSAVGAVRSGGLLCVTSTDTSTLVGNALETAYYKYGGATAKMSAHHEVAVRVVLHAVAQAAAKQRKAVQPLLSLSVDFYVRLFVRVVESPEQCKQLHQKEAMIFHCPSCEAFTVAPLGNQAPKSRKVKGSGSSGHAEDAQGQKQVPSSQGESAQAAPVGENAGNSNSYSSSNSGNSSNSSGKEEQVAAADGIRLKYKAASLPDGVGTQCSECGGRVLLGGPIYSGRYYDPEFVDLCLEELDKSKETLPGLTMQTRIRGMLTALREELPDVPLHYQLPSLCTRNKLTMIKPASFMAALRRLGYRASHFHRDPQAVKTDAQCVVVFDILRTHAAKSTSANHERFPVLRKPIQTKGIDLSPPTAEENKAQPKKHVARWLPNPAPYWGPKGRAGKRRAETEEKDTTVKKNCQKVTVHGRQEAQSASSEGVEAVNTSEDLNPLL</sequence>
<evidence type="ECO:0000256" key="6">
    <source>
        <dbReference type="ARBA" id="ARBA00022884"/>
    </source>
</evidence>
<feature type="region of interest" description="Disordered" evidence="10">
    <location>
        <begin position="617"/>
        <end position="700"/>
    </location>
</feature>
<evidence type="ECO:0000256" key="10">
    <source>
        <dbReference type="SAM" id="MobiDB-lite"/>
    </source>
</evidence>
<dbReference type="OMA" id="PNPTPYW"/>
<comment type="similarity">
    <text evidence="9">Belongs to the class I-like SAM-binding methyltransferase superfamily. Trm1 family.</text>
</comment>
<dbReference type="GO" id="GO:0000049">
    <property type="term" value="F:tRNA binding"/>
    <property type="evidence" value="ECO:0007669"/>
    <property type="project" value="UniProtKB-UniRule"/>
</dbReference>
<keyword evidence="4 9" id="KW-0949">S-adenosyl-L-methionine</keyword>
<dbReference type="PANTHER" id="PTHR10631:SF3">
    <property type="entry name" value="TRNA (GUANINE(26)-N(2))-DIMETHYLTRANSFERASE"/>
    <property type="match status" value="1"/>
</dbReference>
<dbReference type="GO" id="GO:0002940">
    <property type="term" value="P:tRNA N2-guanine methylation"/>
    <property type="evidence" value="ECO:0007669"/>
    <property type="project" value="TreeGrafter"/>
</dbReference>
<dbReference type="EMBL" id="HG675732">
    <property type="protein sequence ID" value="CDJ42663.1"/>
    <property type="molecule type" value="Genomic_DNA"/>
</dbReference>
<dbReference type="Proteomes" id="UP000030747">
    <property type="component" value="Unassembled WGS sequence"/>
</dbReference>
<evidence type="ECO:0000256" key="4">
    <source>
        <dbReference type="ARBA" id="ARBA00022691"/>
    </source>
</evidence>
<evidence type="ECO:0000256" key="3">
    <source>
        <dbReference type="ARBA" id="ARBA00022679"/>
    </source>
</evidence>
<keyword evidence="12" id="KW-1185">Reference proteome</keyword>
<dbReference type="VEuPathDB" id="ToxoDB:ETH_00006545"/>
<keyword evidence="3 9" id="KW-0808">Transferase</keyword>
<reference evidence="11" key="1">
    <citation type="submission" date="2013-10" db="EMBL/GenBank/DDBJ databases">
        <title>Genomic analysis of the causative agents of coccidiosis in chickens.</title>
        <authorList>
            <person name="Reid A.J."/>
            <person name="Blake D."/>
            <person name="Billington K."/>
            <person name="Browne H."/>
            <person name="Dunn M."/>
            <person name="Hung S."/>
            <person name="Kawahara F."/>
            <person name="Miranda-Saavedra D."/>
            <person name="Mourier T."/>
            <person name="Nagra H."/>
            <person name="Otto T.D."/>
            <person name="Rawlings N."/>
            <person name="Sanchez A."/>
            <person name="Sanders M."/>
            <person name="Subramaniam C."/>
            <person name="Tay Y."/>
            <person name="Dear P."/>
            <person name="Doerig C."/>
            <person name="Gruber A."/>
            <person name="Parkinson J."/>
            <person name="Shirley M."/>
            <person name="Wan K.L."/>
            <person name="Berriman M."/>
            <person name="Tomley F."/>
            <person name="Pain A."/>
        </authorList>
    </citation>
    <scope>NUCLEOTIDE SEQUENCE [LARGE SCALE GENOMIC DNA]</scope>
    <source>
        <strain evidence="11">Houghton</strain>
    </source>
</reference>
<proteinExistence type="inferred from homology"/>
<reference evidence="11" key="2">
    <citation type="submission" date="2013-10" db="EMBL/GenBank/DDBJ databases">
        <authorList>
            <person name="Aslett M."/>
        </authorList>
    </citation>
    <scope>NUCLEOTIDE SEQUENCE [LARGE SCALE GENOMIC DNA]</scope>
    <source>
        <strain evidence="11">Houghton</strain>
    </source>
</reference>
<dbReference type="RefSeq" id="XP_013233413.1">
    <property type="nucleotide sequence ID" value="XM_013377959.1"/>
</dbReference>
<evidence type="ECO:0000256" key="7">
    <source>
        <dbReference type="ARBA" id="ARBA00039099"/>
    </source>
</evidence>
<dbReference type="GeneID" id="25250514"/>
<evidence type="ECO:0000256" key="5">
    <source>
        <dbReference type="ARBA" id="ARBA00022694"/>
    </source>
</evidence>
<keyword evidence="6 9" id="KW-0694">RNA-binding</keyword>
<organism evidence="11 12">
    <name type="scientific">Eimeria tenella</name>
    <name type="common">Coccidian parasite</name>
    <dbReference type="NCBI Taxonomy" id="5802"/>
    <lineage>
        <taxon>Eukaryota</taxon>
        <taxon>Sar</taxon>
        <taxon>Alveolata</taxon>
        <taxon>Apicomplexa</taxon>
        <taxon>Conoidasida</taxon>
        <taxon>Coccidia</taxon>
        <taxon>Eucoccidiorida</taxon>
        <taxon>Eimeriorina</taxon>
        <taxon>Eimeriidae</taxon>
        <taxon>Eimeria</taxon>
    </lineage>
</organism>
<evidence type="ECO:0000313" key="12">
    <source>
        <dbReference type="Proteomes" id="UP000030747"/>
    </source>
</evidence>
<feature type="region of interest" description="Disordered" evidence="10">
    <location>
        <begin position="1"/>
        <end position="31"/>
    </location>
</feature>
<dbReference type="InterPro" id="IPR002905">
    <property type="entry name" value="Trm1"/>
</dbReference>
<protein>
    <recommendedName>
        <fullName evidence="7">tRNA (guanine(26)-N(2))-dimethyltransferase</fullName>
        <ecNumber evidence="7">2.1.1.216</ecNumber>
    </recommendedName>
</protein>
<evidence type="ECO:0000256" key="1">
    <source>
        <dbReference type="ARBA" id="ARBA00022555"/>
    </source>
</evidence>
<dbReference type="VEuPathDB" id="ToxoDB:ETH2_0736900"/>
<dbReference type="InterPro" id="IPR042296">
    <property type="entry name" value="tRNA_met_Trm1_C"/>
</dbReference>
<feature type="compositionally biased region" description="Basic and acidic residues" evidence="10">
    <location>
        <begin position="653"/>
        <end position="664"/>
    </location>
</feature>
<dbReference type="PROSITE" id="PS51626">
    <property type="entry name" value="SAM_MT_TRM1"/>
    <property type="match status" value="1"/>
</dbReference>
<gene>
    <name evidence="11" type="ORF">ETH_00006545</name>
</gene>
<dbReference type="FunFam" id="3.30.56.70:FF:000001">
    <property type="entry name" value="tRNA (guanine(26)-N(2))-dimethyltransferase"/>
    <property type="match status" value="1"/>
</dbReference>
<dbReference type="GO" id="GO:0160104">
    <property type="term" value="F:tRNA (guanine(26)-N2)-dimethyltransferase activity"/>
    <property type="evidence" value="ECO:0007669"/>
    <property type="project" value="UniProtKB-EC"/>
</dbReference>
<evidence type="ECO:0000256" key="2">
    <source>
        <dbReference type="ARBA" id="ARBA00022603"/>
    </source>
</evidence>
<keyword evidence="5 9" id="KW-0819">tRNA processing</keyword>
<evidence type="ECO:0000256" key="9">
    <source>
        <dbReference type="PROSITE-ProRule" id="PRU00958"/>
    </source>
</evidence>
<keyword evidence="2 9" id="KW-0489">Methyltransferase</keyword>
<dbReference type="Gene3D" id="3.30.56.70">
    <property type="entry name" value="N2,N2-dimethylguanosine tRNA methyltransferase, C-terminal domain"/>
    <property type="match status" value="1"/>
</dbReference>
<dbReference type="EC" id="2.1.1.216" evidence="7"/>
<dbReference type="Pfam" id="PF02005">
    <property type="entry name" value="TRM"/>
    <property type="match status" value="2"/>
</dbReference>
<dbReference type="GO" id="GO:0005634">
    <property type="term" value="C:nucleus"/>
    <property type="evidence" value="ECO:0007669"/>
    <property type="project" value="TreeGrafter"/>
</dbReference>
<accession>U6L0F1</accession>
<comment type="catalytic activity">
    <reaction evidence="8">
        <text>guanosine(26) in tRNA + 2 S-adenosyl-L-methionine = N(2)-dimethylguanosine(26) in tRNA + 2 S-adenosyl-L-homocysteine + 2 H(+)</text>
        <dbReference type="Rhea" id="RHEA:43140"/>
        <dbReference type="Rhea" id="RHEA-COMP:10359"/>
        <dbReference type="Rhea" id="RHEA-COMP:10360"/>
        <dbReference type="ChEBI" id="CHEBI:15378"/>
        <dbReference type="ChEBI" id="CHEBI:57856"/>
        <dbReference type="ChEBI" id="CHEBI:59789"/>
        <dbReference type="ChEBI" id="CHEBI:74269"/>
        <dbReference type="ChEBI" id="CHEBI:74513"/>
        <dbReference type="EC" id="2.1.1.216"/>
    </reaction>
</comment>